<feature type="compositionally biased region" description="Polar residues" evidence="1">
    <location>
        <begin position="44"/>
        <end position="57"/>
    </location>
</feature>
<dbReference type="Proteomes" id="UP000193380">
    <property type="component" value="Unassembled WGS sequence"/>
</dbReference>
<sequence length="142" mass="15456">MSPDNAAQARQQQGIPGIAENETAGLSKTAKRNMKRKEKRKQQGPDSNVESLTNAVETITFAEDGNSVTPASNPAGATNDPSSATAEKAKKIKNIKKKLRQVEELQQKLDSGEINQATKEQQEKLGRAKALQDELLQLEEDS</sequence>
<evidence type="ECO:0000313" key="2">
    <source>
        <dbReference type="EMBL" id="CDQ65707.1"/>
    </source>
</evidence>
<evidence type="ECO:0000313" key="3">
    <source>
        <dbReference type="Proteomes" id="UP000193380"/>
    </source>
</evidence>
<feature type="compositionally biased region" description="Polar residues" evidence="1">
    <location>
        <begin position="66"/>
        <end position="85"/>
    </location>
</feature>
<dbReference type="GO" id="GO:1903259">
    <property type="term" value="P:exon-exon junction complex disassembly"/>
    <property type="evidence" value="ECO:0007669"/>
    <property type="project" value="InterPro"/>
</dbReference>
<feature type="region of interest" description="Disordered" evidence="1">
    <location>
        <begin position="1"/>
        <end position="89"/>
    </location>
</feature>
<dbReference type="EMBL" id="FR904515">
    <property type="protein sequence ID" value="CDQ65707.1"/>
    <property type="molecule type" value="Genomic_DNA"/>
</dbReference>
<dbReference type="AlphaFoldDB" id="A0A060WEY0"/>
<dbReference type="PaxDb" id="8022-A0A060WEY0"/>
<reference evidence="2" key="1">
    <citation type="journal article" date="2014" name="Nat. Commun.">
        <title>The rainbow trout genome provides novel insights into evolution after whole-genome duplication in vertebrates.</title>
        <authorList>
            <person name="Berthelot C."/>
            <person name="Brunet F."/>
            <person name="Chalopin D."/>
            <person name="Juanchich A."/>
            <person name="Bernard M."/>
            <person name="Noel B."/>
            <person name="Bento P."/>
            <person name="Da Silva C."/>
            <person name="Labadie K."/>
            <person name="Alberti A."/>
            <person name="Aury J.M."/>
            <person name="Louis A."/>
            <person name="Dehais P."/>
            <person name="Bardou P."/>
            <person name="Montfort J."/>
            <person name="Klopp C."/>
            <person name="Cabau C."/>
            <person name="Gaspin C."/>
            <person name="Thorgaard G.H."/>
            <person name="Boussaha M."/>
            <person name="Quillet E."/>
            <person name="Guyomard R."/>
            <person name="Galiana D."/>
            <person name="Bobe J."/>
            <person name="Volff J.N."/>
            <person name="Genet C."/>
            <person name="Wincker P."/>
            <person name="Jaillon O."/>
            <person name="Roest Crollius H."/>
            <person name="Guiguen Y."/>
        </authorList>
    </citation>
    <scope>NUCLEOTIDE SEQUENCE [LARGE SCALE GENOMIC DNA]</scope>
</reference>
<feature type="region of interest" description="Disordered" evidence="1">
    <location>
        <begin position="107"/>
        <end position="127"/>
    </location>
</feature>
<name>A0A060WEY0_ONCMY</name>
<evidence type="ECO:0008006" key="4">
    <source>
        <dbReference type="Google" id="ProtNLM"/>
    </source>
</evidence>
<dbReference type="GO" id="GO:0003723">
    <property type="term" value="F:RNA binding"/>
    <property type="evidence" value="ECO:0007669"/>
    <property type="project" value="TreeGrafter"/>
</dbReference>
<proteinExistence type="predicted"/>
<evidence type="ECO:0000256" key="1">
    <source>
        <dbReference type="SAM" id="MobiDB-lite"/>
    </source>
</evidence>
<reference evidence="2" key="2">
    <citation type="submission" date="2014-03" db="EMBL/GenBank/DDBJ databases">
        <authorList>
            <person name="Genoscope - CEA"/>
        </authorList>
    </citation>
    <scope>NUCLEOTIDE SEQUENCE</scope>
</reference>
<feature type="compositionally biased region" description="Basic residues" evidence="1">
    <location>
        <begin position="29"/>
        <end position="42"/>
    </location>
</feature>
<dbReference type="PANTHER" id="PTHR22959">
    <property type="entry name" value="PYM PROTEIN"/>
    <property type="match status" value="1"/>
</dbReference>
<accession>A0A060WEY0</accession>
<dbReference type="PANTHER" id="PTHR22959:SF0">
    <property type="entry name" value="PARTNER OF Y14 AND MAGO"/>
    <property type="match status" value="1"/>
</dbReference>
<dbReference type="GO" id="GO:0035145">
    <property type="term" value="C:exon-exon junction complex"/>
    <property type="evidence" value="ECO:0007669"/>
    <property type="project" value="TreeGrafter"/>
</dbReference>
<gene>
    <name evidence="2" type="ORF">GSONMT00073762001</name>
</gene>
<organism evidence="2 3">
    <name type="scientific">Oncorhynchus mykiss</name>
    <name type="common">Rainbow trout</name>
    <name type="synonym">Salmo gairdneri</name>
    <dbReference type="NCBI Taxonomy" id="8022"/>
    <lineage>
        <taxon>Eukaryota</taxon>
        <taxon>Metazoa</taxon>
        <taxon>Chordata</taxon>
        <taxon>Craniata</taxon>
        <taxon>Vertebrata</taxon>
        <taxon>Euteleostomi</taxon>
        <taxon>Actinopterygii</taxon>
        <taxon>Neopterygii</taxon>
        <taxon>Teleostei</taxon>
        <taxon>Protacanthopterygii</taxon>
        <taxon>Salmoniformes</taxon>
        <taxon>Salmonidae</taxon>
        <taxon>Salmoninae</taxon>
        <taxon>Oncorhynchus</taxon>
    </lineage>
</organism>
<protein>
    <recommendedName>
        <fullName evidence="4">WIBG Mago-binding domain-containing protein</fullName>
    </recommendedName>
</protein>
<dbReference type="InterPro" id="IPR039333">
    <property type="entry name" value="PYM1"/>
</dbReference>
<dbReference type="GO" id="GO:0005737">
    <property type="term" value="C:cytoplasm"/>
    <property type="evidence" value="ECO:0007669"/>
    <property type="project" value="TreeGrafter"/>
</dbReference>
<dbReference type="STRING" id="8022.A0A060WEY0"/>